<feature type="coiled-coil region" evidence="4">
    <location>
        <begin position="198"/>
        <end position="249"/>
    </location>
</feature>
<feature type="domain" description="ABC transporter" evidence="6">
    <location>
        <begin position="58"/>
        <end position="374"/>
    </location>
</feature>
<organism evidence="7 8">
    <name type="scientific">Saitozyma podzolica</name>
    <dbReference type="NCBI Taxonomy" id="1890683"/>
    <lineage>
        <taxon>Eukaryota</taxon>
        <taxon>Fungi</taxon>
        <taxon>Dikarya</taxon>
        <taxon>Basidiomycota</taxon>
        <taxon>Agaricomycotina</taxon>
        <taxon>Tremellomycetes</taxon>
        <taxon>Tremellales</taxon>
        <taxon>Trimorphomycetaceae</taxon>
        <taxon>Saitozyma</taxon>
    </lineage>
</organism>
<dbReference type="Proteomes" id="UP000279259">
    <property type="component" value="Unassembled WGS sequence"/>
</dbReference>
<dbReference type="SUPFAM" id="SSF52540">
    <property type="entry name" value="P-loop containing nucleoside triphosphate hydrolases"/>
    <property type="match status" value="2"/>
</dbReference>
<feature type="domain" description="ABC transporter" evidence="6">
    <location>
        <begin position="477"/>
        <end position="735"/>
    </location>
</feature>
<protein>
    <recommendedName>
        <fullName evidence="6">ABC transporter domain-containing protein</fullName>
    </recommendedName>
</protein>
<dbReference type="PANTHER" id="PTHR19211:SF135">
    <property type="entry name" value="ATPASE, PUTATIVE (AFU_ORTHOLOGUE AFUA_1G16440)-RELATED"/>
    <property type="match status" value="1"/>
</dbReference>
<comment type="caution">
    <text evidence="7">The sequence shown here is derived from an EMBL/GenBank/DDBJ whole genome shotgun (WGS) entry which is preliminary data.</text>
</comment>
<evidence type="ECO:0000313" key="8">
    <source>
        <dbReference type="Proteomes" id="UP000279259"/>
    </source>
</evidence>
<dbReference type="STRING" id="1890683.A0A427YT80"/>
<keyword evidence="3" id="KW-0067">ATP-binding</keyword>
<keyword evidence="1" id="KW-0677">Repeat</keyword>
<feature type="compositionally biased region" description="Acidic residues" evidence="5">
    <location>
        <begin position="674"/>
        <end position="687"/>
    </location>
</feature>
<evidence type="ECO:0000256" key="4">
    <source>
        <dbReference type="SAM" id="Coils"/>
    </source>
</evidence>
<dbReference type="InterPro" id="IPR003439">
    <property type="entry name" value="ABC_transporter-like_ATP-bd"/>
</dbReference>
<evidence type="ECO:0000256" key="5">
    <source>
        <dbReference type="SAM" id="MobiDB-lite"/>
    </source>
</evidence>
<reference evidence="7 8" key="1">
    <citation type="submission" date="2018-11" db="EMBL/GenBank/DDBJ databases">
        <title>Genome sequence of Saitozyma podzolica DSM 27192.</title>
        <authorList>
            <person name="Aliyu H."/>
            <person name="Gorte O."/>
            <person name="Ochsenreither K."/>
        </authorList>
    </citation>
    <scope>NUCLEOTIDE SEQUENCE [LARGE SCALE GENOMIC DNA]</scope>
    <source>
        <strain evidence="7 8">DSM 27192</strain>
    </source>
</reference>
<dbReference type="InterPro" id="IPR017871">
    <property type="entry name" value="ABC_transporter-like_CS"/>
</dbReference>
<keyword evidence="4" id="KW-0175">Coiled coil</keyword>
<dbReference type="InterPro" id="IPR032781">
    <property type="entry name" value="ABC_tran_Xtn"/>
</dbReference>
<evidence type="ECO:0000256" key="1">
    <source>
        <dbReference type="ARBA" id="ARBA00022737"/>
    </source>
</evidence>
<dbReference type="AlphaFoldDB" id="A0A427YT80"/>
<keyword evidence="2" id="KW-0547">Nucleotide-binding</keyword>
<accession>A0A427YT80</accession>
<dbReference type="Pfam" id="PF00005">
    <property type="entry name" value="ABC_tran"/>
    <property type="match status" value="2"/>
</dbReference>
<feature type="region of interest" description="Disordered" evidence="5">
    <location>
        <begin position="672"/>
        <end position="692"/>
    </location>
</feature>
<dbReference type="PROSITE" id="PS50893">
    <property type="entry name" value="ABC_TRANSPORTER_2"/>
    <property type="match status" value="2"/>
</dbReference>
<sequence length="735" mass="80130">MKSAKTSSASRLAKQLESVSLAEDPSAQPGVTGPRIVATSQQSRFHSATLELTSNLEVDLTTVNISIGDREILVDAKVAFRAGVRYALTGRNGTGKSTLLQVLGDRIVPGLPPNLKIHLVTQVDPGPSSSRLSVLEYVLDLHTERKQALEERELLSQALESTDQRESHRLFNSLMVDRAKKDLDEKRLIALRRSGARGKEARAEEIRAEEALAAAEDRLKRGTVDADWAEKATELLAEVQLNLDLMEADATPAQATRILRGLGFSSDMIAGRYDALSGGWRTRCRLAVALLVQVDLLMLDEPSNFCDLETTLWLEHHLINNPTYSTLVITSHDQVFLDRLAEQTACLRGQKLDYFDGTPSAMVAVEAEERRNKGKQIAALDKKREHVEASIAQGRKSAKANNDDARMRMVKSRQKKLDERWGLERSAKGGRFKLNRDLVGYHLTAREEITQREEEGGAKIKVLDPGPLKVKGSLAHLEGVSLGYSGKGKTPGKVVLEGVNMTIEQGGRVALIGANGKGKSTIAKAVVGELSPLKGSVTRHPALKVGYFTQHAVEALSSIAGTPALTYFRETVSQLYSPIEEKEAWSSLGRLGLGGLAGVPIEALSGGQKVRLALALVLYPEPNILVLDEVTTHLDAPTIRALARALKAYSGGIILITHDRWFSTVVVEGKPVDECDDESSDEDEDDGAGFAGRRGVSYLVDKGKVKVLENGMEEYEKLVERRLARRRAKEAAGAS</sequence>
<dbReference type="InterPro" id="IPR027417">
    <property type="entry name" value="P-loop_NTPase"/>
</dbReference>
<gene>
    <name evidence="7" type="ORF">EHS25_004024</name>
</gene>
<dbReference type="PANTHER" id="PTHR19211">
    <property type="entry name" value="ATP-BINDING TRANSPORT PROTEIN-RELATED"/>
    <property type="match status" value="1"/>
</dbReference>
<dbReference type="InterPro" id="IPR050611">
    <property type="entry name" value="ABCF"/>
</dbReference>
<keyword evidence="8" id="KW-1185">Reference proteome</keyword>
<evidence type="ECO:0000256" key="2">
    <source>
        <dbReference type="ARBA" id="ARBA00022741"/>
    </source>
</evidence>
<dbReference type="SMART" id="SM00382">
    <property type="entry name" value="AAA"/>
    <property type="match status" value="2"/>
</dbReference>
<dbReference type="InterPro" id="IPR003593">
    <property type="entry name" value="AAA+_ATPase"/>
</dbReference>
<dbReference type="Pfam" id="PF12848">
    <property type="entry name" value="ABC_tran_Xtn"/>
    <property type="match status" value="1"/>
</dbReference>
<proteinExistence type="predicted"/>
<dbReference type="PROSITE" id="PS00211">
    <property type="entry name" value="ABC_TRANSPORTER_1"/>
    <property type="match status" value="1"/>
</dbReference>
<dbReference type="Gene3D" id="3.40.50.300">
    <property type="entry name" value="P-loop containing nucleotide triphosphate hydrolases"/>
    <property type="match status" value="2"/>
</dbReference>
<dbReference type="CDD" id="cd00267">
    <property type="entry name" value="ABC_ATPase"/>
    <property type="match status" value="1"/>
</dbReference>
<dbReference type="OrthoDB" id="2110130at2759"/>
<evidence type="ECO:0000256" key="3">
    <source>
        <dbReference type="ARBA" id="ARBA00022840"/>
    </source>
</evidence>
<name>A0A427YT80_9TREE</name>
<evidence type="ECO:0000313" key="7">
    <source>
        <dbReference type="EMBL" id="RSH94221.1"/>
    </source>
</evidence>
<dbReference type="EMBL" id="RSCD01000002">
    <property type="protein sequence ID" value="RSH94221.1"/>
    <property type="molecule type" value="Genomic_DNA"/>
</dbReference>
<dbReference type="GO" id="GO:0005524">
    <property type="term" value="F:ATP binding"/>
    <property type="evidence" value="ECO:0007669"/>
    <property type="project" value="UniProtKB-KW"/>
</dbReference>
<dbReference type="CDD" id="cd03221">
    <property type="entry name" value="ABCF_EF-3"/>
    <property type="match status" value="1"/>
</dbReference>
<dbReference type="GO" id="GO:0016887">
    <property type="term" value="F:ATP hydrolysis activity"/>
    <property type="evidence" value="ECO:0007669"/>
    <property type="project" value="InterPro"/>
</dbReference>
<evidence type="ECO:0000259" key="6">
    <source>
        <dbReference type="PROSITE" id="PS50893"/>
    </source>
</evidence>